<name>A0A2A2HZY6_9GAMM</name>
<dbReference type="InterPro" id="IPR050683">
    <property type="entry name" value="Bact_Polysacc_Export_ATP-bd"/>
</dbReference>
<dbReference type="OrthoDB" id="9778870at2"/>
<reference evidence="6 8" key="1">
    <citation type="submission" date="2017-07" db="EMBL/GenBank/DDBJ databases">
        <title>Tamlnaduibacter salinus (Mi-7) genome sequencing.</title>
        <authorList>
            <person name="Verma A."/>
            <person name="Krishnamurthi S."/>
        </authorList>
    </citation>
    <scope>NUCLEOTIDE SEQUENCE [LARGE SCALE GENOMIC DNA]</scope>
    <source>
        <strain evidence="6 8">Mi-7</strain>
    </source>
</reference>
<dbReference type="Gene3D" id="3.40.50.300">
    <property type="entry name" value="P-loop containing nucleotide triphosphate hydrolases"/>
    <property type="match status" value="1"/>
</dbReference>
<evidence type="ECO:0000256" key="3">
    <source>
        <dbReference type="ARBA" id="ARBA00022741"/>
    </source>
</evidence>
<evidence type="ECO:0000256" key="4">
    <source>
        <dbReference type="ARBA" id="ARBA00022840"/>
    </source>
</evidence>
<dbReference type="SMART" id="SM00382">
    <property type="entry name" value="AAA"/>
    <property type="match status" value="1"/>
</dbReference>
<dbReference type="InterPro" id="IPR027417">
    <property type="entry name" value="P-loop_NTPase"/>
</dbReference>
<evidence type="ECO:0000313" key="8">
    <source>
        <dbReference type="Proteomes" id="UP000218332"/>
    </source>
</evidence>
<dbReference type="CDD" id="cd03220">
    <property type="entry name" value="ABC_KpsT_Wzt"/>
    <property type="match status" value="1"/>
</dbReference>
<dbReference type="InterPro" id="IPR003593">
    <property type="entry name" value="AAA+_ATPase"/>
</dbReference>
<evidence type="ECO:0000313" key="6">
    <source>
        <dbReference type="EMBL" id="PAV25009.1"/>
    </source>
</evidence>
<dbReference type="PROSITE" id="PS00211">
    <property type="entry name" value="ABC_TRANSPORTER_1"/>
    <property type="match status" value="1"/>
</dbReference>
<dbReference type="InterPro" id="IPR003439">
    <property type="entry name" value="ABC_transporter-like_ATP-bd"/>
</dbReference>
<evidence type="ECO:0000259" key="5">
    <source>
        <dbReference type="PROSITE" id="PS50893"/>
    </source>
</evidence>
<keyword evidence="3" id="KW-0547">Nucleotide-binding</keyword>
<dbReference type="GO" id="GO:0140359">
    <property type="term" value="F:ABC-type transporter activity"/>
    <property type="evidence" value="ECO:0007669"/>
    <property type="project" value="InterPro"/>
</dbReference>
<feature type="domain" description="ABC transporter" evidence="5">
    <location>
        <begin position="9"/>
        <end position="234"/>
    </location>
</feature>
<dbReference type="GO" id="GO:0016887">
    <property type="term" value="F:ATP hydrolysis activity"/>
    <property type="evidence" value="ECO:0007669"/>
    <property type="project" value="InterPro"/>
</dbReference>
<reference evidence="7 9" key="2">
    <citation type="submission" date="2018-04" db="EMBL/GenBank/DDBJ databases">
        <title>Genomic Encyclopedia of Type Strains, Phase IV (KMG-IV): sequencing the most valuable type-strain genomes for metagenomic binning, comparative biology and taxonomic classification.</title>
        <authorList>
            <person name="Goeker M."/>
        </authorList>
    </citation>
    <scope>NUCLEOTIDE SEQUENCE [LARGE SCALE GENOMIC DNA]</scope>
    <source>
        <strain evidence="7 9">DSM 28688</strain>
    </source>
</reference>
<comment type="similarity">
    <text evidence="1">Belongs to the ABC transporter superfamily.</text>
</comment>
<evidence type="ECO:0000256" key="2">
    <source>
        <dbReference type="ARBA" id="ARBA00022448"/>
    </source>
</evidence>
<keyword evidence="2" id="KW-0813">Transport</keyword>
<sequence length="235" mass="24808">MADHKDCLLQVSSAGVAYPSGGVFSRHKHWALEDVSFDLHDGEVVGVIGRNGAGKSTLLKLLAGIIGPDRGTVWHKPGVRTSLLALQVGFLPELTGEENAVLSCVLLGMTRKTAKARLDAIAEFAEIGEAMGEPLSTYSSGMRARLGFGVALAASPDVLLIDEVLGVGDAPFRKKSSAMLRERIASGQSAIVVSHSMNTLRDLCSKLVVIDKGRSVLCGPIDEVLPQYEAMVANG</sequence>
<accession>A0A2A2HZY6</accession>
<dbReference type="EMBL" id="QEKQ01000001">
    <property type="protein sequence ID" value="PVY79084.1"/>
    <property type="molecule type" value="Genomic_DNA"/>
</dbReference>
<dbReference type="EMBL" id="NMPM01000084">
    <property type="protein sequence ID" value="PAV25009.1"/>
    <property type="molecule type" value="Genomic_DNA"/>
</dbReference>
<comment type="caution">
    <text evidence="6">The sequence shown here is derived from an EMBL/GenBank/DDBJ whole genome shotgun (WGS) entry which is preliminary data.</text>
</comment>
<dbReference type="PANTHER" id="PTHR46743">
    <property type="entry name" value="TEICHOIC ACIDS EXPORT ATP-BINDING PROTEIN TAGH"/>
    <property type="match status" value="1"/>
</dbReference>
<dbReference type="Pfam" id="PF00005">
    <property type="entry name" value="ABC_tran"/>
    <property type="match status" value="1"/>
</dbReference>
<dbReference type="GO" id="GO:0016020">
    <property type="term" value="C:membrane"/>
    <property type="evidence" value="ECO:0007669"/>
    <property type="project" value="InterPro"/>
</dbReference>
<evidence type="ECO:0000313" key="7">
    <source>
        <dbReference type="EMBL" id="PVY79084.1"/>
    </source>
</evidence>
<dbReference type="Proteomes" id="UP000218332">
    <property type="component" value="Unassembled WGS sequence"/>
</dbReference>
<protein>
    <submittedName>
        <fullName evidence="6">ABC transporter</fullName>
    </submittedName>
    <submittedName>
        <fullName evidence="7">Lipopolysaccharide transport system ATP-binding protein</fullName>
    </submittedName>
</protein>
<dbReference type="Proteomes" id="UP000245887">
    <property type="component" value="Unassembled WGS sequence"/>
</dbReference>
<proteinExistence type="inferred from homology"/>
<gene>
    <name evidence="7" type="ORF">C8D92_101290</name>
    <name evidence="6" type="ORF">CF392_13145</name>
</gene>
<dbReference type="PROSITE" id="PS50893">
    <property type="entry name" value="ABC_TRANSPORTER_2"/>
    <property type="match status" value="1"/>
</dbReference>
<dbReference type="InterPro" id="IPR017871">
    <property type="entry name" value="ABC_transporter-like_CS"/>
</dbReference>
<keyword evidence="8" id="KW-1185">Reference proteome</keyword>
<evidence type="ECO:0000256" key="1">
    <source>
        <dbReference type="ARBA" id="ARBA00005417"/>
    </source>
</evidence>
<dbReference type="RefSeq" id="WP_095611912.1">
    <property type="nucleotide sequence ID" value="NZ_NMPM01000084.1"/>
</dbReference>
<dbReference type="SUPFAM" id="SSF52540">
    <property type="entry name" value="P-loop containing nucleoside triphosphate hydrolases"/>
    <property type="match status" value="1"/>
</dbReference>
<dbReference type="GO" id="GO:0005524">
    <property type="term" value="F:ATP binding"/>
    <property type="evidence" value="ECO:0007669"/>
    <property type="project" value="UniProtKB-KW"/>
</dbReference>
<keyword evidence="4 7" id="KW-0067">ATP-binding</keyword>
<evidence type="ECO:0000313" key="9">
    <source>
        <dbReference type="Proteomes" id="UP000245887"/>
    </source>
</evidence>
<dbReference type="InterPro" id="IPR015860">
    <property type="entry name" value="ABC_transpr_TagH-like"/>
</dbReference>
<organism evidence="6 8">
    <name type="scientific">Tamilnaduibacter salinus</name>
    <dbReference type="NCBI Taxonomy" id="1484056"/>
    <lineage>
        <taxon>Bacteria</taxon>
        <taxon>Pseudomonadati</taxon>
        <taxon>Pseudomonadota</taxon>
        <taxon>Gammaproteobacteria</taxon>
        <taxon>Pseudomonadales</taxon>
        <taxon>Marinobacteraceae</taxon>
        <taxon>Tamilnaduibacter</taxon>
    </lineage>
</organism>
<dbReference type="AlphaFoldDB" id="A0A2A2HZY6"/>
<dbReference type="PANTHER" id="PTHR46743:SF2">
    <property type="entry name" value="TEICHOIC ACIDS EXPORT ATP-BINDING PROTEIN TAGH"/>
    <property type="match status" value="1"/>
</dbReference>